<dbReference type="GO" id="GO:0016757">
    <property type="term" value="F:glycosyltransferase activity"/>
    <property type="evidence" value="ECO:0007669"/>
    <property type="project" value="UniProtKB-KW"/>
</dbReference>
<dbReference type="EMBL" id="JBHMEZ010000003">
    <property type="protein sequence ID" value="MFB9052608.1"/>
    <property type="molecule type" value="Genomic_DNA"/>
</dbReference>
<keyword evidence="6" id="KW-1185">Reference proteome</keyword>
<evidence type="ECO:0000256" key="1">
    <source>
        <dbReference type="ARBA" id="ARBA00006739"/>
    </source>
</evidence>
<dbReference type="CDD" id="cd04186">
    <property type="entry name" value="GT_2_like_c"/>
    <property type="match status" value="1"/>
</dbReference>
<protein>
    <submittedName>
        <fullName evidence="5">Glycosyltransferase family 2 protein</fullName>
        <ecNumber evidence="5">2.4.-.-</ecNumber>
    </submittedName>
</protein>
<organism evidence="5 6">
    <name type="scientific">Formosa undariae</name>
    <dbReference type="NCBI Taxonomy" id="1325436"/>
    <lineage>
        <taxon>Bacteria</taxon>
        <taxon>Pseudomonadati</taxon>
        <taxon>Bacteroidota</taxon>
        <taxon>Flavobacteriia</taxon>
        <taxon>Flavobacteriales</taxon>
        <taxon>Flavobacteriaceae</taxon>
        <taxon>Formosa</taxon>
    </lineage>
</organism>
<evidence type="ECO:0000313" key="6">
    <source>
        <dbReference type="Proteomes" id="UP001589605"/>
    </source>
</evidence>
<evidence type="ECO:0000256" key="2">
    <source>
        <dbReference type="ARBA" id="ARBA00022676"/>
    </source>
</evidence>
<dbReference type="Gene3D" id="3.90.550.10">
    <property type="entry name" value="Spore Coat Polysaccharide Biosynthesis Protein SpsA, Chain A"/>
    <property type="match status" value="1"/>
</dbReference>
<dbReference type="Proteomes" id="UP001589605">
    <property type="component" value="Unassembled WGS sequence"/>
</dbReference>
<sequence length="332" mass="37784">MKIAIAILNWNGKALLEQFLPSVLLNSEEADIYVIDNASTDDSVQFIKSQFPTVHIILNSENGGYAKGYNDGLKHITADVYCLLNSDIEVTPNWLTPIRAAFNQDSKTAIIQPKILDFKNKDYFEYAGASGGFIDQYGYPFCRGRIFDTLEKDNGQYNSNINIDWATGACLFIRSDVFKTVNGFDNTFFAHMEEIDMCWRTRNLGYLINCIPASVVYHVGGATLNASNPKKTYLNFRNSLFTLVKNAGGNICAIILIRMLLDGIAGIQFLLQLKFNHFSAIIHAHFSFYKQLSRVLKERKTLIQSQNHYKTKLIVWDYFVKKKQKFSELKNS</sequence>
<gene>
    <name evidence="5" type="ORF">ACFFVB_05900</name>
</gene>
<reference evidence="5 6" key="1">
    <citation type="submission" date="2024-09" db="EMBL/GenBank/DDBJ databases">
        <authorList>
            <person name="Sun Q."/>
            <person name="Mori K."/>
        </authorList>
    </citation>
    <scope>NUCLEOTIDE SEQUENCE [LARGE SCALE GENOMIC DNA]</scope>
    <source>
        <strain evidence="5 6">CECT 8286</strain>
    </source>
</reference>
<dbReference type="RefSeq" id="WP_382381788.1">
    <property type="nucleotide sequence ID" value="NZ_JBHMEZ010000003.1"/>
</dbReference>
<dbReference type="EC" id="2.4.-.-" evidence="5"/>
<accession>A0ABV5EZJ4</accession>
<dbReference type="InterPro" id="IPR001173">
    <property type="entry name" value="Glyco_trans_2-like"/>
</dbReference>
<keyword evidence="3 5" id="KW-0808">Transferase</keyword>
<dbReference type="PANTHER" id="PTHR43179:SF12">
    <property type="entry name" value="GALACTOFURANOSYLTRANSFERASE GLFT2"/>
    <property type="match status" value="1"/>
</dbReference>
<dbReference type="SUPFAM" id="SSF53448">
    <property type="entry name" value="Nucleotide-diphospho-sugar transferases"/>
    <property type="match status" value="1"/>
</dbReference>
<evidence type="ECO:0000313" key="5">
    <source>
        <dbReference type="EMBL" id="MFB9052608.1"/>
    </source>
</evidence>
<comment type="caution">
    <text evidence="5">The sequence shown here is derived from an EMBL/GenBank/DDBJ whole genome shotgun (WGS) entry which is preliminary data.</text>
</comment>
<evidence type="ECO:0000259" key="4">
    <source>
        <dbReference type="Pfam" id="PF00535"/>
    </source>
</evidence>
<name>A0ABV5EZJ4_9FLAO</name>
<comment type="similarity">
    <text evidence="1">Belongs to the glycosyltransferase 2 family.</text>
</comment>
<dbReference type="InterPro" id="IPR029044">
    <property type="entry name" value="Nucleotide-diphossugar_trans"/>
</dbReference>
<dbReference type="PANTHER" id="PTHR43179">
    <property type="entry name" value="RHAMNOSYLTRANSFERASE WBBL"/>
    <property type="match status" value="1"/>
</dbReference>
<feature type="domain" description="Glycosyltransferase 2-like" evidence="4">
    <location>
        <begin position="5"/>
        <end position="142"/>
    </location>
</feature>
<proteinExistence type="inferred from homology"/>
<dbReference type="Pfam" id="PF00535">
    <property type="entry name" value="Glycos_transf_2"/>
    <property type="match status" value="1"/>
</dbReference>
<evidence type="ECO:0000256" key="3">
    <source>
        <dbReference type="ARBA" id="ARBA00022679"/>
    </source>
</evidence>
<keyword evidence="2 5" id="KW-0328">Glycosyltransferase</keyword>